<keyword evidence="4" id="KW-1185">Reference proteome</keyword>
<dbReference type="Gene3D" id="3.30.70.270">
    <property type="match status" value="1"/>
</dbReference>
<dbReference type="PANTHER" id="PTHR45138:SF9">
    <property type="entry name" value="DIGUANYLATE CYCLASE DGCM-RELATED"/>
    <property type="match status" value="1"/>
</dbReference>
<dbReference type="Pfam" id="PF00990">
    <property type="entry name" value="GGDEF"/>
    <property type="match status" value="1"/>
</dbReference>
<dbReference type="GO" id="GO:1902201">
    <property type="term" value="P:negative regulation of bacterial-type flagellum-dependent cell motility"/>
    <property type="evidence" value="ECO:0007669"/>
    <property type="project" value="TreeGrafter"/>
</dbReference>
<keyword evidence="1" id="KW-0472">Membrane</keyword>
<feature type="transmembrane region" description="Helical" evidence="1">
    <location>
        <begin position="6"/>
        <end position="24"/>
    </location>
</feature>
<dbReference type="InterPro" id="IPR029787">
    <property type="entry name" value="Nucleotide_cyclase"/>
</dbReference>
<sequence length="349" mass="40190">MFLDVLINLTLVISIIYFYYRAIYRFNKSFVEHDRTQAILLAILALVLAYIMIDVNGFGISMFFVPLLLISIFKHPVIFSLTLLGVFMMKWIEGIFYWEMIAIFIVAYAIALLADHFQNFSRFVNSTISHSLFIFIYFIGIYVAFEVISLSTVFIAIIISHIIAFLTTIILNDINFIAKLIKRYEQDEYTDQLTQLGNSKALDRDVEKWIASKNHLTMYLIDIDGFSTYNENYGYRTGDAIIRQMVDALKNISPQGSLLFRNGGEEFTILIPELSFDKSVRLADGIRKNIENHLFYIDDDEQISLTVTIGIGYHSKSLETDKTTLFKDAGDMLHRAKKQGQNQIMFSPL</sequence>
<dbReference type="PROSITE" id="PS50887">
    <property type="entry name" value="GGDEF"/>
    <property type="match status" value="1"/>
</dbReference>
<dbReference type="AlphaFoldDB" id="A0A662Z3G3"/>
<keyword evidence="1" id="KW-1133">Transmembrane helix</keyword>
<feature type="transmembrane region" description="Helical" evidence="1">
    <location>
        <begin position="36"/>
        <end position="53"/>
    </location>
</feature>
<proteinExistence type="predicted"/>
<feature type="transmembrane region" description="Helical" evidence="1">
    <location>
        <begin position="152"/>
        <end position="171"/>
    </location>
</feature>
<dbReference type="NCBIfam" id="TIGR00254">
    <property type="entry name" value="GGDEF"/>
    <property type="match status" value="1"/>
</dbReference>
<evidence type="ECO:0000313" key="3">
    <source>
        <dbReference type="EMBL" id="SEW00334.1"/>
    </source>
</evidence>
<organism evidence="3 4">
    <name type="scientific">Aliicoccus persicus</name>
    <dbReference type="NCBI Taxonomy" id="930138"/>
    <lineage>
        <taxon>Bacteria</taxon>
        <taxon>Bacillati</taxon>
        <taxon>Bacillota</taxon>
        <taxon>Bacilli</taxon>
        <taxon>Bacillales</taxon>
        <taxon>Staphylococcaceae</taxon>
        <taxon>Aliicoccus</taxon>
    </lineage>
</organism>
<dbReference type="SMART" id="SM00267">
    <property type="entry name" value="GGDEF"/>
    <property type="match status" value="1"/>
</dbReference>
<dbReference type="InterPro" id="IPR043128">
    <property type="entry name" value="Rev_trsase/Diguanyl_cyclase"/>
</dbReference>
<dbReference type="GO" id="GO:0043709">
    <property type="term" value="P:cell adhesion involved in single-species biofilm formation"/>
    <property type="evidence" value="ECO:0007669"/>
    <property type="project" value="TreeGrafter"/>
</dbReference>
<dbReference type="InterPro" id="IPR000160">
    <property type="entry name" value="GGDEF_dom"/>
</dbReference>
<dbReference type="InterPro" id="IPR050469">
    <property type="entry name" value="Diguanylate_Cyclase"/>
</dbReference>
<feature type="domain" description="GGDEF" evidence="2">
    <location>
        <begin position="214"/>
        <end position="349"/>
    </location>
</feature>
<protein>
    <submittedName>
        <fullName evidence="3">Diguanylate cyclase (GGDEF) domain-containing protein</fullName>
    </submittedName>
</protein>
<evidence type="ECO:0000313" key="4">
    <source>
        <dbReference type="Proteomes" id="UP000243605"/>
    </source>
</evidence>
<dbReference type="GO" id="GO:0005886">
    <property type="term" value="C:plasma membrane"/>
    <property type="evidence" value="ECO:0007669"/>
    <property type="project" value="TreeGrafter"/>
</dbReference>
<dbReference type="SUPFAM" id="SSF55073">
    <property type="entry name" value="Nucleotide cyclase"/>
    <property type="match status" value="1"/>
</dbReference>
<dbReference type="Proteomes" id="UP000243605">
    <property type="component" value="Unassembled WGS sequence"/>
</dbReference>
<evidence type="ECO:0000259" key="2">
    <source>
        <dbReference type="PROSITE" id="PS50887"/>
    </source>
</evidence>
<dbReference type="OrthoDB" id="9759607at2"/>
<evidence type="ECO:0000256" key="1">
    <source>
        <dbReference type="SAM" id="Phobius"/>
    </source>
</evidence>
<gene>
    <name evidence="3" type="ORF">SAMN05192557_1163</name>
</gene>
<dbReference type="CDD" id="cd01949">
    <property type="entry name" value="GGDEF"/>
    <property type="match status" value="1"/>
</dbReference>
<accession>A0A662Z3G3</accession>
<dbReference type="RefSeq" id="WP_091474762.1">
    <property type="nucleotide sequence ID" value="NZ_FOIT01000003.1"/>
</dbReference>
<dbReference type="PANTHER" id="PTHR45138">
    <property type="entry name" value="REGULATORY COMPONENTS OF SENSORY TRANSDUCTION SYSTEM"/>
    <property type="match status" value="1"/>
</dbReference>
<dbReference type="GO" id="GO:0052621">
    <property type="term" value="F:diguanylate cyclase activity"/>
    <property type="evidence" value="ECO:0007669"/>
    <property type="project" value="TreeGrafter"/>
</dbReference>
<dbReference type="EMBL" id="FOIT01000003">
    <property type="protein sequence ID" value="SEW00334.1"/>
    <property type="molecule type" value="Genomic_DNA"/>
</dbReference>
<keyword evidence="1" id="KW-0812">Transmembrane</keyword>
<feature type="transmembrane region" description="Helical" evidence="1">
    <location>
        <begin position="59"/>
        <end position="84"/>
    </location>
</feature>
<feature type="transmembrane region" description="Helical" evidence="1">
    <location>
        <begin position="96"/>
        <end position="114"/>
    </location>
</feature>
<feature type="transmembrane region" description="Helical" evidence="1">
    <location>
        <begin position="126"/>
        <end position="145"/>
    </location>
</feature>
<reference evidence="3 4" key="1">
    <citation type="submission" date="2016-10" db="EMBL/GenBank/DDBJ databases">
        <authorList>
            <person name="Varghese N."/>
            <person name="Submissions S."/>
        </authorList>
    </citation>
    <scope>NUCLEOTIDE SEQUENCE [LARGE SCALE GENOMIC DNA]</scope>
    <source>
        <strain evidence="3 4">IBRC-M10081</strain>
    </source>
</reference>
<name>A0A662Z3G3_9STAP</name>